<dbReference type="PANTHER" id="PTHR10933:SF9">
    <property type="entry name" value="IMMUNOGLOBULIN-BINDING PROTEIN 1"/>
    <property type="match status" value="1"/>
</dbReference>
<dbReference type="OrthoDB" id="10261753at2759"/>
<dbReference type="GeneID" id="25252518"/>
<dbReference type="EMBL" id="HG673814">
    <property type="protein sequence ID" value="CDJ38165.1"/>
    <property type="molecule type" value="Genomic_DNA"/>
</dbReference>
<dbReference type="VEuPathDB" id="ToxoDB:ETH_00016820"/>
<evidence type="ECO:0000313" key="3">
    <source>
        <dbReference type="Proteomes" id="UP000030747"/>
    </source>
</evidence>
<proteinExistence type="predicted"/>
<dbReference type="InterPro" id="IPR038511">
    <property type="entry name" value="TAP42/TAP46-like_sf"/>
</dbReference>
<dbReference type="InterPro" id="IPR007304">
    <property type="entry name" value="TAP46-like"/>
</dbReference>
<dbReference type="GO" id="GO:0035303">
    <property type="term" value="P:regulation of dephosphorylation"/>
    <property type="evidence" value="ECO:0007669"/>
    <property type="project" value="TreeGrafter"/>
</dbReference>
<feature type="compositionally biased region" description="Low complexity" evidence="1">
    <location>
        <begin position="75"/>
        <end position="86"/>
    </location>
</feature>
<dbReference type="GO" id="GO:0051721">
    <property type="term" value="F:protein phosphatase 2A binding"/>
    <property type="evidence" value="ECO:0007669"/>
    <property type="project" value="TreeGrafter"/>
</dbReference>
<dbReference type="Proteomes" id="UP000030747">
    <property type="component" value="Unassembled WGS sequence"/>
</dbReference>
<reference evidence="2" key="1">
    <citation type="submission" date="2013-10" db="EMBL/GenBank/DDBJ databases">
        <title>Genomic analysis of the causative agents of coccidiosis in chickens.</title>
        <authorList>
            <person name="Reid A.J."/>
            <person name="Blake D."/>
            <person name="Billington K."/>
            <person name="Browne H."/>
            <person name="Dunn M."/>
            <person name="Hung S."/>
            <person name="Kawahara F."/>
            <person name="Miranda-Saavedra D."/>
            <person name="Mourier T."/>
            <person name="Nagra H."/>
            <person name="Otto T.D."/>
            <person name="Rawlings N."/>
            <person name="Sanchez A."/>
            <person name="Sanders M."/>
            <person name="Subramaniam C."/>
            <person name="Tay Y."/>
            <person name="Dear P."/>
            <person name="Doerig C."/>
            <person name="Gruber A."/>
            <person name="Parkinson J."/>
            <person name="Shirley M."/>
            <person name="Wan K.L."/>
            <person name="Berriman M."/>
            <person name="Tomley F."/>
            <person name="Pain A."/>
        </authorList>
    </citation>
    <scope>NUCLEOTIDE SEQUENCE [LARGE SCALE GENOMIC DNA]</scope>
    <source>
        <strain evidence="2">Houghton</strain>
    </source>
</reference>
<dbReference type="GO" id="GO:0005829">
    <property type="term" value="C:cytosol"/>
    <property type="evidence" value="ECO:0007669"/>
    <property type="project" value="TreeGrafter"/>
</dbReference>
<dbReference type="Pfam" id="PF04177">
    <property type="entry name" value="TAP42"/>
    <property type="match status" value="1"/>
</dbReference>
<dbReference type="Gene3D" id="1.25.40.540">
    <property type="entry name" value="TAP42-like family"/>
    <property type="match status" value="1"/>
</dbReference>
<dbReference type="PANTHER" id="PTHR10933">
    <property type="entry name" value="IMMUNOGLOBULIN-BINDING PROTEIN 1"/>
    <property type="match status" value="1"/>
</dbReference>
<dbReference type="GO" id="GO:0009966">
    <property type="term" value="P:regulation of signal transduction"/>
    <property type="evidence" value="ECO:0007669"/>
    <property type="project" value="InterPro"/>
</dbReference>
<keyword evidence="3" id="KW-1185">Reference proteome</keyword>
<evidence type="ECO:0000256" key="1">
    <source>
        <dbReference type="SAM" id="MobiDB-lite"/>
    </source>
</evidence>
<protein>
    <submittedName>
        <fullName evidence="2">Immunoglobulin-binding protein, putative</fullName>
    </submittedName>
</protein>
<name>U6KJE7_EIMTE</name>
<dbReference type="OMA" id="PYCLGLM"/>
<feature type="region of interest" description="Disordered" evidence="1">
    <location>
        <begin position="69"/>
        <end position="88"/>
    </location>
</feature>
<reference evidence="2" key="2">
    <citation type="submission" date="2013-10" db="EMBL/GenBank/DDBJ databases">
        <authorList>
            <person name="Aslett M."/>
        </authorList>
    </citation>
    <scope>NUCLEOTIDE SEQUENCE [LARGE SCALE GENOMIC DNA]</scope>
    <source>
        <strain evidence="2">Houghton</strain>
    </source>
</reference>
<evidence type="ECO:0000313" key="2">
    <source>
        <dbReference type="EMBL" id="CDJ38165.1"/>
    </source>
</evidence>
<dbReference type="VEuPathDB" id="ToxoDB:ETH2_1216300"/>
<organism evidence="2 3">
    <name type="scientific">Eimeria tenella</name>
    <name type="common">Coccidian parasite</name>
    <dbReference type="NCBI Taxonomy" id="5802"/>
    <lineage>
        <taxon>Eukaryota</taxon>
        <taxon>Sar</taxon>
        <taxon>Alveolata</taxon>
        <taxon>Apicomplexa</taxon>
        <taxon>Conoidasida</taxon>
        <taxon>Coccidia</taxon>
        <taxon>Eucoccidiorida</taxon>
        <taxon>Eimeriorina</taxon>
        <taxon>Eimeriidae</taxon>
        <taxon>Eimeria</taxon>
    </lineage>
</organism>
<gene>
    <name evidence="2" type="ORF">ETH_00016820</name>
</gene>
<dbReference type="AlphaFoldDB" id="U6KJE7"/>
<sequence length="429" mass="46811">MAGAEQQTHAGEGEDAFGTLFDICLKAFLLQHSNLFWEESSSSSGSSSSSFEPPQELLLRLQQTTGMSLDSDAESSSNSSSSSSNSKEQQEDWSLNLYRCLLLLHKVYRHLRLISPNESADDISSSVLRFLLLPYCLGLMTLERPGQLQERPLRLREAQIYFLEYLHCLESAELLNKEEINRLEAILDAVANPAAAPAAAPGIADPAARRTKLVEEAKAEKQLSNSVKALLSQKSGGGAWSSEEERRLSLLLLQLCTRESFKQLDFIRQETPMLMRLLSNNQAAVSRSSAPKPPEPAASSQRPWTATFRNKEELRNFIRSRVFQPSHNLPTMSLAECADIEMEMETRQIGAAKPKVVVEFPTGEARQAAKEAEELEARKWDDWKQQGQKISVGGRDSRAIGGVQAASAATAAAAAGAAAGGATAAAPPP</sequence>
<dbReference type="RefSeq" id="XP_013229003.1">
    <property type="nucleotide sequence ID" value="XM_013373549.1"/>
</dbReference>
<accession>U6KJE7</accession>